<feature type="domain" description="DprA winged helix" evidence="3">
    <location>
        <begin position="364"/>
        <end position="411"/>
    </location>
</feature>
<comment type="similarity">
    <text evidence="1">Belongs to the DprA/Smf family.</text>
</comment>
<gene>
    <name evidence="4" type="primary">dprA</name>
    <name evidence="4" type="ORF">FO442_03970</name>
</gene>
<keyword evidence="5" id="KW-1185">Reference proteome</keyword>
<feature type="domain" description="Smf/DprA SLOG" evidence="2">
    <location>
        <begin position="132"/>
        <end position="341"/>
    </location>
</feature>
<dbReference type="InterPro" id="IPR010994">
    <property type="entry name" value="RuvA_2-like"/>
</dbReference>
<dbReference type="Pfam" id="PF17782">
    <property type="entry name" value="WHD_DprA"/>
    <property type="match status" value="1"/>
</dbReference>
<evidence type="ECO:0000259" key="3">
    <source>
        <dbReference type="Pfam" id="PF17782"/>
    </source>
</evidence>
<dbReference type="Pfam" id="PF02481">
    <property type="entry name" value="DNA_processg_A"/>
    <property type="match status" value="1"/>
</dbReference>
<dbReference type="InterPro" id="IPR041614">
    <property type="entry name" value="DprA_WH"/>
</dbReference>
<evidence type="ECO:0000313" key="4">
    <source>
        <dbReference type="EMBL" id="TSJ46322.1"/>
    </source>
</evidence>
<comment type="caution">
    <text evidence="4">The sequence shown here is derived from an EMBL/GenBank/DDBJ whole genome shotgun (WGS) entry which is preliminary data.</text>
</comment>
<evidence type="ECO:0000256" key="1">
    <source>
        <dbReference type="ARBA" id="ARBA00006525"/>
    </source>
</evidence>
<dbReference type="SUPFAM" id="SSF102405">
    <property type="entry name" value="MCP/YpsA-like"/>
    <property type="match status" value="1"/>
</dbReference>
<dbReference type="PANTHER" id="PTHR43022">
    <property type="entry name" value="PROTEIN SMF"/>
    <property type="match status" value="1"/>
</dbReference>
<dbReference type="Proteomes" id="UP000316008">
    <property type="component" value="Unassembled WGS sequence"/>
</dbReference>
<name>A0A556N2A8_9FLAO</name>
<evidence type="ECO:0000313" key="5">
    <source>
        <dbReference type="Proteomes" id="UP000316008"/>
    </source>
</evidence>
<proteinExistence type="inferred from homology"/>
<dbReference type="PANTHER" id="PTHR43022:SF1">
    <property type="entry name" value="PROTEIN SMF"/>
    <property type="match status" value="1"/>
</dbReference>
<dbReference type="Gene3D" id="3.40.50.450">
    <property type="match status" value="1"/>
</dbReference>
<dbReference type="AlphaFoldDB" id="A0A556N2A8"/>
<reference evidence="4 5" key="1">
    <citation type="submission" date="2019-07" db="EMBL/GenBank/DDBJ databases">
        <authorList>
            <person name="Huq M.A."/>
        </authorList>
    </citation>
    <scope>NUCLEOTIDE SEQUENCE [LARGE SCALE GENOMIC DNA]</scope>
    <source>
        <strain evidence="4 5">MAH-3</strain>
    </source>
</reference>
<dbReference type="GO" id="GO:0009294">
    <property type="term" value="P:DNA-mediated transformation"/>
    <property type="evidence" value="ECO:0007669"/>
    <property type="project" value="InterPro"/>
</dbReference>
<protein>
    <submittedName>
        <fullName evidence="4">DNA-protecting protein DprA</fullName>
    </submittedName>
</protein>
<evidence type="ECO:0000259" key="2">
    <source>
        <dbReference type="Pfam" id="PF02481"/>
    </source>
</evidence>
<dbReference type="EMBL" id="VLPL01000002">
    <property type="protein sequence ID" value="TSJ46322.1"/>
    <property type="molecule type" value="Genomic_DNA"/>
</dbReference>
<dbReference type="Gene3D" id="1.10.10.10">
    <property type="entry name" value="Winged helix-like DNA-binding domain superfamily/Winged helix DNA-binding domain"/>
    <property type="match status" value="1"/>
</dbReference>
<dbReference type="OrthoDB" id="9785707at2"/>
<dbReference type="InterPro" id="IPR036388">
    <property type="entry name" value="WH-like_DNA-bd_sf"/>
</dbReference>
<sequence>MQKESVALFPRPKQLQQSLEKKVKSGPKKVGVALASYRCFFLYSIDQSTKKLNFTTIHHQIALTFLSGIGSRRARVIVSHFNDLEAFFTEKRLNLARIPGIPADFVSLKLRLNALKEADKVLQELDRIGGKTVFFTEKNYPRRLKQCADAPLLLYTKGNIDWNPPKLVSIVGTRHATDYGKALTHELIEGLASQHVTIVSGMAYGIDVYAHLEALKHQLPTWGVLGHGLAKMYPGEHRKIAERMLETGGIISEFIPSQKPEPQHFPMRNRIVAGLTDATIVIESGEKGGSLITASLAADYNRDVFAYPGDVSRPFSSGCLGLIQKNQAQLIRNSKDLIQSMNWQTAETPSGQQRSLFVELNVREEKIMAVLKTKPELTLDTIGYLSALTVSEVSSDLLSLEFKGLVRSLPGRRFQLIQ</sequence>
<organism evidence="4 5">
    <name type="scientific">Fluviicola chungangensis</name>
    <dbReference type="NCBI Taxonomy" id="2597671"/>
    <lineage>
        <taxon>Bacteria</taxon>
        <taxon>Pseudomonadati</taxon>
        <taxon>Bacteroidota</taxon>
        <taxon>Flavobacteriia</taxon>
        <taxon>Flavobacteriales</taxon>
        <taxon>Crocinitomicaceae</taxon>
        <taxon>Fluviicola</taxon>
    </lineage>
</organism>
<dbReference type="NCBIfam" id="TIGR00732">
    <property type="entry name" value="dprA"/>
    <property type="match status" value="1"/>
</dbReference>
<dbReference type="InterPro" id="IPR057666">
    <property type="entry name" value="DrpA_SLOG"/>
</dbReference>
<dbReference type="SUPFAM" id="SSF47781">
    <property type="entry name" value="RuvA domain 2-like"/>
    <property type="match status" value="1"/>
</dbReference>
<accession>A0A556N2A8</accession>
<dbReference type="InterPro" id="IPR003488">
    <property type="entry name" value="DprA"/>
</dbReference>